<dbReference type="InterPro" id="IPR046848">
    <property type="entry name" value="E_motif"/>
</dbReference>
<name>A0AAN7EBH0_QUERU</name>
<comment type="caution">
    <text evidence="4">The sequence shown here is derived from an EMBL/GenBank/DDBJ whole genome shotgun (WGS) entry which is preliminary data.</text>
</comment>
<dbReference type="AlphaFoldDB" id="A0AAN7EBH0"/>
<evidence type="ECO:0000256" key="3">
    <source>
        <dbReference type="PROSITE-ProRule" id="PRU00708"/>
    </source>
</evidence>
<dbReference type="SUPFAM" id="SSF48452">
    <property type="entry name" value="TPR-like"/>
    <property type="match status" value="1"/>
</dbReference>
<dbReference type="InterPro" id="IPR046849">
    <property type="entry name" value="E2_motif"/>
</dbReference>
<sequence length="364" mass="41113">MPDRDVYAWTTIVFTYVHTEDLSSARGLFKEMPERNTATWNTMIDGYARMGNFDSAELLFNQMSVRDIISWTTMITCYSHHQKFREALAIFNEMTSNGIHPDEVTMATVISACAHLGALDLGKEIHLYILQNGIKYRSLSVFIKLREKNLFCWNSVIDGLAVHGYADEALKMFRGMEREKIKPNGITFISVLSACTHTGLVEEGRRMFLSMTDDYSILPEVGHYGCMVDLLSKAGMLKDALELIRSMEVGASSTETWEIAQVAVKELMALEPNNSGHYNLLVNMYAEVNRWGEVGKIWAAMKNIGVEKKCLGSSSIEMERKIHQFVASDKSHPASSEIYLLLAKLGRQLKQAGYVPELIWRDLA</sequence>
<dbReference type="InterPro" id="IPR046960">
    <property type="entry name" value="PPR_At4g14850-like_plant"/>
</dbReference>
<feature type="repeat" description="PPR" evidence="3">
    <location>
        <begin position="36"/>
        <end position="66"/>
    </location>
</feature>
<keyword evidence="5" id="KW-1185">Reference proteome</keyword>
<dbReference type="GO" id="GO:0016556">
    <property type="term" value="P:mRNA modification"/>
    <property type="evidence" value="ECO:0007669"/>
    <property type="project" value="UniProtKB-ARBA"/>
</dbReference>
<organism evidence="4 5">
    <name type="scientific">Quercus rubra</name>
    <name type="common">Northern red oak</name>
    <name type="synonym">Quercus borealis</name>
    <dbReference type="NCBI Taxonomy" id="3512"/>
    <lineage>
        <taxon>Eukaryota</taxon>
        <taxon>Viridiplantae</taxon>
        <taxon>Streptophyta</taxon>
        <taxon>Embryophyta</taxon>
        <taxon>Tracheophyta</taxon>
        <taxon>Spermatophyta</taxon>
        <taxon>Magnoliopsida</taxon>
        <taxon>eudicotyledons</taxon>
        <taxon>Gunneridae</taxon>
        <taxon>Pentapetalae</taxon>
        <taxon>rosids</taxon>
        <taxon>fabids</taxon>
        <taxon>Fagales</taxon>
        <taxon>Fagaceae</taxon>
        <taxon>Quercus</taxon>
    </lineage>
</organism>
<dbReference type="FunFam" id="1.25.40.10:FF:000804">
    <property type="entry name" value="Pentatricopeptide repeat-containing protein, chloroplastic"/>
    <property type="match status" value="1"/>
</dbReference>
<protein>
    <recommendedName>
        <fullName evidence="6">Pentatricopeptide repeat-containing protein</fullName>
    </recommendedName>
</protein>
<feature type="repeat" description="PPR" evidence="3">
    <location>
        <begin position="274"/>
        <end position="308"/>
    </location>
</feature>
<keyword evidence="1" id="KW-0677">Repeat</keyword>
<dbReference type="Pfam" id="PF01535">
    <property type="entry name" value="PPR"/>
    <property type="match status" value="1"/>
</dbReference>
<dbReference type="Proteomes" id="UP001324115">
    <property type="component" value="Unassembled WGS sequence"/>
</dbReference>
<dbReference type="GO" id="GO:0005737">
    <property type="term" value="C:cytoplasm"/>
    <property type="evidence" value="ECO:0007669"/>
    <property type="project" value="UniProtKB-ARBA"/>
</dbReference>
<dbReference type="PANTHER" id="PTHR47926">
    <property type="entry name" value="PENTATRICOPEPTIDE REPEAT-CONTAINING PROTEIN"/>
    <property type="match status" value="1"/>
</dbReference>
<evidence type="ECO:0000313" key="5">
    <source>
        <dbReference type="Proteomes" id="UP001324115"/>
    </source>
</evidence>
<dbReference type="PROSITE" id="PS51375">
    <property type="entry name" value="PPR"/>
    <property type="match status" value="4"/>
</dbReference>
<accession>A0AAN7EBH0</accession>
<dbReference type="EMBL" id="JAXUIC010000010">
    <property type="protein sequence ID" value="KAK4567101.1"/>
    <property type="molecule type" value="Genomic_DNA"/>
</dbReference>
<dbReference type="Pfam" id="PF20430">
    <property type="entry name" value="Eplus_motif"/>
    <property type="match status" value="1"/>
</dbReference>
<evidence type="ECO:0008006" key="6">
    <source>
        <dbReference type="Google" id="ProtNLM"/>
    </source>
</evidence>
<dbReference type="Pfam" id="PF20431">
    <property type="entry name" value="E_motif"/>
    <property type="match status" value="1"/>
</dbReference>
<dbReference type="InterPro" id="IPR002885">
    <property type="entry name" value="PPR_rpt"/>
</dbReference>
<evidence type="ECO:0000256" key="1">
    <source>
        <dbReference type="ARBA" id="ARBA00022737"/>
    </source>
</evidence>
<dbReference type="PANTHER" id="PTHR47926:SF376">
    <property type="entry name" value="TETRATRICOPEPTIDE-LIKE HELICAL DOMAIN SUPERFAMILY"/>
    <property type="match status" value="1"/>
</dbReference>
<reference evidence="4 5" key="1">
    <citation type="journal article" date="2023" name="G3 (Bethesda)">
        <title>A haplotype-resolved chromosome-scale genome for Quercus rubra L. provides insights into the genetics of adaptive traits for red oak species.</title>
        <authorList>
            <person name="Kapoor B."/>
            <person name="Jenkins J."/>
            <person name="Schmutz J."/>
            <person name="Zhebentyayeva T."/>
            <person name="Kuelheim C."/>
            <person name="Coggeshall M."/>
            <person name="Heim C."/>
            <person name="Lasky J.R."/>
            <person name="Leites L."/>
            <person name="Islam-Faridi N."/>
            <person name="Romero-Severson J."/>
            <person name="DeLeo V.L."/>
            <person name="Lucas S.M."/>
            <person name="Lazic D."/>
            <person name="Gailing O."/>
            <person name="Carlson J."/>
            <person name="Staton M."/>
        </authorList>
    </citation>
    <scope>NUCLEOTIDE SEQUENCE [LARGE SCALE GENOMIC DNA]</scope>
    <source>
        <strain evidence="4">Pseudo-F2</strain>
    </source>
</reference>
<evidence type="ECO:0000256" key="2">
    <source>
        <dbReference type="ARBA" id="ARBA00061659"/>
    </source>
</evidence>
<feature type="repeat" description="PPR" evidence="3">
    <location>
        <begin position="67"/>
        <end position="101"/>
    </location>
</feature>
<dbReference type="FunFam" id="1.25.40.10:FF:000277">
    <property type="entry name" value="Pentatricopeptide repeat-containing protein, mitochondrial"/>
    <property type="match status" value="1"/>
</dbReference>
<dbReference type="Gene3D" id="1.25.40.10">
    <property type="entry name" value="Tetratricopeptide repeat domain"/>
    <property type="match status" value="2"/>
</dbReference>
<evidence type="ECO:0000313" key="4">
    <source>
        <dbReference type="EMBL" id="KAK4567101.1"/>
    </source>
</evidence>
<dbReference type="Pfam" id="PF13041">
    <property type="entry name" value="PPR_2"/>
    <property type="match status" value="2"/>
</dbReference>
<dbReference type="GO" id="GO:0003723">
    <property type="term" value="F:RNA binding"/>
    <property type="evidence" value="ECO:0007669"/>
    <property type="project" value="InterPro"/>
</dbReference>
<feature type="repeat" description="PPR" evidence="3">
    <location>
        <begin position="149"/>
        <end position="183"/>
    </location>
</feature>
<proteinExistence type="inferred from homology"/>
<dbReference type="NCBIfam" id="TIGR00756">
    <property type="entry name" value="PPR"/>
    <property type="match status" value="3"/>
</dbReference>
<dbReference type="InterPro" id="IPR011990">
    <property type="entry name" value="TPR-like_helical_dom_sf"/>
</dbReference>
<gene>
    <name evidence="4" type="ORF">RGQ29_003084</name>
</gene>
<comment type="similarity">
    <text evidence="2">Belongs to the PPR family. PCMP-E subfamily.</text>
</comment>
<dbReference type="Pfam" id="PF12854">
    <property type="entry name" value="PPR_1"/>
    <property type="match status" value="1"/>
</dbReference>